<comment type="caution">
    <text evidence="3">The sequence shown here is derived from an EMBL/GenBank/DDBJ whole genome shotgun (WGS) entry which is preliminary data.</text>
</comment>
<accession>A0A848FK93</accession>
<organism evidence="3 4">
    <name type="scientific">Azohydromonas caseinilytica</name>
    <dbReference type="NCBI Taxonomy" id="2728836"/>
    <lineage>
        <taxon>Bacteria</taxon>
        <taxon>Pseudomonadati</taxon>
        <taxon>Pseudomonadota</taxon>
        <taxon>Betaproteobacteria</taxon>
        <taxon>Burkholderiales</taxon>
        <taxon>Sphaerotilaceae</taxon>
        <taxon>Azohydromonas</taxon>
    </lineage>
</organism>
<dbReference type="PROSITE" id="PS51257">
    <property type="entry name" value="PROKAR_LIPOPROTEIN"/>
    <property type="match status" value="1"/>
</dbReference>
<keyword evidence="4" id="KW-1185">Reference proteome</keyword>
<reference evidence="3 4" key="1">
    <citation type="submission" date="2020-04" db="EMBL/GenBank/DDBJ databases">
        <title>Azohydromonas sp. isolated from soil.</title>
        <authorList>
            <person name="Dahal R.H."/>
        </authorList>
    </citation>
    <scope>NUCLEOTIDE SEQUENCE [LARGE SCALE GENOMIC DNA]</scope>
    <source>
        <strain evidence="3 4">G-1-1-14</strain>
    </source>
</reference>
<sequence>MKSALRAVAAAAVLGGASLGAQACADTPFLGQICTFAFNFCPTNFLPANGQELLIQQNTALFSLLGTQFGGNGTTTFKLPDLRGRAAVNQGQGPGLSPVLMGQVSGVETTTLTVNQLPNHTHAMGGSVTVNALTTETAGATGAPAAGANTIGKIGAGSPAYYAYNAAKAVPVPATLSGSIGATGGSQPVSVLDPRLGMNFCIAVNGIYPPRP</sequence>
<dbReference type="AlphaFoldDB" id="A0A848FK93"/>
<dbReference type="Pfam" id="PF07484">
    <property type="entry name" value="Collar"/>
    <property type="match status" value="1"/>
</dbReference>
<dbReference type="InterPro" id="IPR037053">
    <property type="entry name" value="Phage_tail_collar_dom_sf"/>
</dbReference>
<dbReference type="EMBL" id="JABBFW010000037">
    <property type="protein sequence ID" value="NML18670.1"/>
    <property type="molecule type" value="Genomic_DNA"/>
</dbReference>
<dbReference type="InterPro" id="IPR011083">
    <property type="entry name" value="Phage_tail_collar_dom"/>
</dbReference>
<dbReference type="SUPFAM" id="SSF88874">
    <property type="entry name" value="Receptor-binding domain of short tail fibre protein gp12"/>
    <property type="match status" value="1"/>
</dbReference>
<dbReference type="Proteomes" id="UP000574067">
    <property type="component" value="Unassembled WGS sequence"/>
</dbReference>
<feature type="chain" id="PRO_5033000843" evidence="1">
    <location>
        <begin position="24"/>
        <end position="212"/>
    </location>
</feature>
<evidence type="ECO:0000256" key="1">
    <source>
        <dbReference type="SAM" id="SignalP"/>
    </source>
</evidence>
<evidence type="ECO:0000313" key="4">
    <source>
        <dbReference type="Proteomes" id="UP000574067"/>
    </source>
</evidence>
<gene>
    <name evidence="3" type="ORF">HHL10_27245</name>
</gene>
<protein>
    <submittedName>
        <fullName evidence="3">Phage tail protein</fullName>
    </submittedName>
</protein>
<proteinExistence type="predicted"/>
<dbReference type="Gene3D" id="3.90.1340.10">
    <property type="entry name" value="Phage tail collar domain"/>
    <property type="match status" value="1"/>
</dbReference>
<feature type="domain" description="Phage tail collar" evidence="2">
    <location>
        <begin position="31"/>
        <end position="86"/>
    </location>
</feature>
<evidence type="ECO:0000313" key="3">
    <source>
        <dbReference type="EMBL" id="NML18670.1"/>
    </source>
</evidence>
<keyword evidence="1" id="KW-0732">Signal</keyword>
<evidence type="ECO:0000259" key="2">
    <source>
        <dbReference type="Pfam" id="PF07484"/>
    </source>
</evidence>
<name>A0A848FK93_9BURK</name>
<feature type="signal peptide" evidence="1">
    <location>
        <begin position="1"/>
        <end position="23"/>
    </location>
</feature>